<dbReference type="Gene3D" id="3.40.395.10">
    <property type="entry name" value="Adenoviral Proteinase, Chain A"/>
    <property type="match status" value="1"/>
</dbReference>
<feature type="region of interest" description="Disordered" evidence="5">
    <location>
        <begin position="200"/>
        <end position="317"/>
    </location>
</feature>
<dbReference type="Pfam" id="PF02902">
    <property type="entry name" value="Peptidase_C48"/>
    <property type="match status" value="1"/>
</dbReference>
<dbReference type="PANTHER" id="PTHR46915:SF2">
    <property type="entry name" value="UBIQUITIN-LIKE PROTEASE 4"/>
    <property type="match status" value="1"/>
</dbReference>
<feature type="domain" description="Ubiquitin-like protease family profile" evidence="6">
    <location>
        <begin position="521"/>
        <end position="704"/>
    </location>
</feature>
<feature type="region of interest" description="Disordered" evidence="5">
    <location>
        <begin position="456"/>
        <end position="475"/>
    </location>
</feature>
<evidence type="ECO:0000256" key="1">
    <source>
        <dbReference type="ARBA" id="ARBA00005234"/>
    </source>
</evidence>
<evidence type="ECO:0000259" key="6">
    <source>
        <dbReference type="PROSITE" id="PS50600"/>
    </source>
</evidence>
<dbReference type="GO" id="GO:0006508">
    <property type="term" value="P:proteolysis"/>
    <property type="evidence" value="ECO:0007669"/>
    <property type="project" value="UniProtKB-KW"/>
</dbReference>
<dbReference type="GeneID" id="36395030"/>
<keyword evidence="3" id="KW-0378">Hydrolase</keyword>
<dbReference type="GO" id="GO:0016926">
    <property type="term" value="P:protein desumoylation"/>
    <property type="evidence" value="ECO:0007669"/>
    <property type="project" value="UniProtKB-ARBA"/>
</dbReference>
<dbReference type="GO" id="GO:0008234">
    <property type="term" value="F:cysteine-type peptidase activity"/>
    <property type="evidence" value="ECO:0007669"/>
    <property type="project" value="UniProtKB-KW"/>
</dbReference>
<protein>
    <recommendedName>
        <fullName evidence="6">Ubiquitin-like protease family profile domain-containing protein</fullName>
    </recommendedName>
</protein>
<dbReference type="AlphaFoldDB" id="A0A384K7W3"/>
<comment type="similarity">
    <text evidence="1">Belongs to the peptidase C48 family.</text>
</comment>
<dbReference type="InterPro" id="IPR038765">
    <property type="entry name" value="Papain-like_cys_pep_sf"/>
</dbReference>
<accession>A0A384K7W3</accession>
<feature type="compositionally biased region" description="Low complexity" evidence="5">
    <location>
        <begin position="847"/>
        <end position="862"/>
    </location>
</feature>
<keyword evidence="8" id="KW-1185">Reference proteome</keyword>
<feature type="compositionally biased region" description="Basic and acidic residues" evidence="5">
    <location>
        <begin position="250"/>
        <end position="267"/>
    </location>
</feature>
<dbReference type="RefSeq" id="XP_024554074.1">
    <property type="nucleotide sequence ID" value="XM_024698256.1"/>
</dbReference>
<dbReference type="PROSITE" id="PS50600">
    <property type="entry name" value="ULP_PROTEASE"/>
    <property type="match status" value="1"/>
</dbReference>
<dbReference type="InterPro" id="IPR003653">
    <property type="entry name" value="Peptidase_C48_C"/>
</dbReference>
<evidence type="ECO:0000256" key="5">
    <source>
        <dbReference type="SAM" id="MobiDB-lite"/>
    </source>
</evidence>
<organism evidence="7 8">
    <name type="scientific">Botryotinia fuckeliana (strain B05.10)</name>
    <name type="common">Noble rot fungus</name>
    <name type="synonym">Botrytis cinerea</name>
    <dbReference type="NCBI Taxonomy" id="332648"/>
    <lineage>
        <taxon>Eukaryota</taxon>
        <taxon>Fungi</taxon>
        <taxon>Dikarya</taxon>
        <taxon>Ascomycota</taxon>
        <taxon>Pezizomycotina</taxon>
        <taxon>Leotiomycetes</taxon>
        <taxon>Helotiales</taxon>
        <taxon>Sclerotiniaceae</taxon>
        <taxon>Botrytis</taxon>
    </lineage>
</organism>
<dbReference type="GO" id="GO:0019783">
    <property type="term" value="F:ubiquitin-like protein peptidase activity"/>
    <property type="evidence" value="ECO:0007669"/>
    <property type="project" value="UniProtKB-ARBA"/>
</dbReference>
<feature type="region of interest" description="Disordered" evidence="5">
    <location>
        <begin position="828"/>
        <end position="862"/>
    </location>
</feature>
<evidence type="ECO:0000313" key="7">
    <source>
        <dbReference type="EMBL" id="ATZ58872.1"/>
    </source>
</evidence>
<dbReference type="EMBL" id="CP009821">
    <property type="protein sequence ID" value="ATZ58872.1"/>
    <property type="molecule type" value="Genomic_DNA"/>
</dbReference>
<evidence type="ECO:0000256" key="3">
    <source>
        <dbReference type="ARBA" id="ARBA00022801"/>
    </source>
</evidence>
<reference evidence="7 8" key="2">
    <citation type="journal article" date="2012" name="Eukaryot. Cell">
        <title>Genome update of Botrytis cinerea strains B05.10 and T4.</title>
        <authorList>
            <person name="Staats M."/>
            <person name="van Kan J.A."/>
        </authorList>
    </citation>
    <scope>NUCLEOTIDE SEQUENCE [LARGE SCALE GENOMIC DNA]</scope>
    <source>
        <strain evidence="7 8">B05.10</strain>
    </source>
</reference>
<sequence>MKEAVENLVEKSLEQFTSIFESTSEITAEASQDLIDSWEDLYQSYINRDWEAQDDDNNESSKAEVDIENGPLFEDWIITRLESDIIFKTMEVLHHDDWHKLHKDKKTLTENLRQVFSLDSIWELFFWLGRRTIQSRDSLRNIKSVQSETGYTFPIILEALRAARLVRKGNRKKGSRNDLTWFPREDTECAKREILEEKRRNGGGRKKRRKAEIMKDGYWSSPSSSIESTPVRATLKKPWIENGEGGSQEDGVRGEKGEENEQVREVSKVSIPKVVEPSTSFIATKSTKTSTTKPNSAVKLRNQANPSSPLTPELSRKASHNLSFHIHSSSPGYPIATSLTTTATPANKIAASAPSQIVKRREHSNVDKYETLDHNEKRNVSLVRQDVSPVPIYDSDNEGWVGGGAGSDIMSEDESFKLADPFIQKSPGWKMARASNEDLENVLNKEREREGIVVDGLNGDNKRKSSLAHNSAPVAAATREERIETLLPSLQERNSTLSSSSLPRPLSLPWTKNEKIIVNHIEIEERHVSRLRGKSWLDDDTINASMSILKTQSNDSSRFSLQSSLLLAALESGNYCLTWDKSNEVFNRDYTIIPINFDNVHWYLAVIVGLKNVSHVDSTSTPATTTSHYLRQGHPTILTIDTLLGQTDHSKAVSLLQTWIIKRAKAEFNLEIPRSSIKWQHRFVTCQQNGYDCGVFVVKLFEQFLKSPESFLSILLLDSVSGRREMLEKFERMLSTSQEGGRDDEKGGGGVIRRVKECGDGDDGEHNVGNNTGVLDRNRLHGHDVVLDGNHGENAVVNEHHIVSDAVMLITNPSILRISSKLNQNEIGKHHKSEHIQESTNEQSNPLSTSLQQQDQHSHQSTHISSWMKIRLSKLGILQKCYGPDINLLAHSVGQNPEEEEDFVIVLKEQWDYLIASSGLSLLEFTLVSSPSLNTHLNGSASHNSHKRDFETFSMDGSESKERRPSFKLCNPVQEELSSIKIIKTMVVSILNYLDSLIEKATIAVANEKRKHSRMQKMRQAIIEKVLGGDNDDRLGGDESEFRELCLNGLEGEIDRGEERVNAIERMLECIIGENSGVRCTKDEAEGDKYSKGNMQVNENGCGYEYEKWCAVLWGVEKMKRELKEIMNREKLK</sequence>
<dbReference type="SUPFAM" id="SSF54001">
    <property type="entry name" value="Cysteine proteinases"/>
    <property type="match status" value="1"/>
</dbReference>
<proteinExistence type="inferred from homology"/>
<evidence type="ECO:0000313" key="8">
    <source>
        <dbReference type="Proteomes" id="UP000001798"/>
    </source>
</evidence>
<dbReference type="VEuPathDB" id="FungiDB:Bcin17g00070"/>
<feature type="region of interest" description="Disordered" evidence="5">
    <location>
        <begin position="938"/>
        <end position="965"/>
    </location>
</feature>
<keyword evidence="4" id="KW-0788">Thiol protease</keyword>
<evidence type="ECO:0000256" key="2">
    <source>
        <dbReference type="ARBA" id="ARBA00022670"/>
    </source>
</evidence>
<keyword evidence="2" id="KW-0645">Protease</keyword>
<feature type="compositionally biased region" description="Basic residues" evidence="5">
    <location>
        <begin position="201"/>
        <end position="210"/>
    </location>
</feature>
<feature type="compositionally biased region" description="Low complexity" evidence="5">
    <location>
        <begin position="278"/>
        <end position="293"/>
    </location>
</feature>
<dbReference type="KEGG" id="bfu:BCIN_17g00070"/>
<reference evidence="7 8" key="3">
    <citation type="journal article" date="2017" name="Mol. Plant Pathol.">
        <title>A gapless genome sequence of the fungus Botrytis cinerea.</title>
        <authorList>
            <person name="Van Kan J.A."/>
            <person name="Stassen J.H."/>
            <person name="Mosbach A."/>
            <person name="Van Der Lee T.A."/>
            <person name="Faino L."/>
            <person name="Farmer A.D."/>
            <person name="Papasotiriou D.G."/>
            <person name="Zhou S."/>
            <person name="Seidl M.F."/>
            <person name="Cottam E."/>
            <person name="Edel D."/>
            <person name="Hahn M."/>
            <person name="Schwartz D.C."/>
            <person name="Dietrich R.A."/>
            <person name="Widdison S."/>
            <person name="Scalliet G."/>
        </authorList>
    </citation>
    <scope>NUCLEOTIDE SEQUENCE [LARGE SCALE GENOMIC DNA]</scope>
    <source>
        <strain evidence="7 8">B05.10</strain>
    </source>
</reference>
<name>A0A384K7W3_BOTFB</name>
<dbReference type="OrthoDB" id="3553916at2759"/>
<gene>
    <name evidence="7" type="ORF">BCIN_17g00070</name>
</gene>
<dbReference type="PANTHER" id="PTHR46915">
    <property type="entry name" value="UBIQUITIN-LIKE PROTEASE 4-RELATED"/>
    <property type="match status" value="1"/>
</dbReference>
<reference evidence="7 8" key="1">
    <citation type="journal article" date="2011" name="PLoS Genet.">
        <title>Genomic analysis of the necrotrophic fungal pathogens Sclerotinia sclerotiorum and Botrytis cinerea.</title>
        <authorList>
            <person name="Amselem J."/>
            <person name="Cuomo C.A."/>
            <person name="van Kan J.A."/>
            <person name="Viaud M."/>
            <person name="Benito E.P."/>
            <person name="Couloux A."/>
            <person name="Coutinho P.M."/>
            <person name="de Vries R.P."/>
            <person name="Dyer P.S."/>
            <person name="Fillinger S."/>
            <person name="Fournier E."/>
            <person name="Gout L."/>
            <person name="Hahn M."/>
            <person name="Kohn L."/>
            <person name="Lapalu N."/>
            <person name="Plummer K.M."/>
            <person name="Pradier J.M."/>
            <person name="Quevillon E."/>
            <person name="Sharon A."/>
            <person name="Simon A."/>
            <person name="ten Have A."/>
            <person name="Tudzynski B."/>
            <person name="Tudzynski P."/>
            <person name="Wincker P."/>
            <person name="Andrew M."/>
            <person name="Anthouard V."/>
            <person name="Beever R.E."/>
            <person name="Beffa R."/>
            <person name="Benoit I."/>
            <person name="Bouzid O."/>
            <person name="Brault B."/>
            <person name="Chen Z."/>
            <person name="Choquer M."/>
            <person name="Collemare J."/>
            <person name="Cotton P."/>
            <person name="Danchin E.G."/>
            <person name="Da Silva C."/>
            <person name="Gautier A."/>
            <person name="Giraud C."/>
            <person name="Giraud T."/>
            <person name="Gonzalez C."/>
            <person name="Grossetete S."/>
            <person name="Guldener U."/>
            <person name="Henrissat B."/>
            <person name="Howlett B.J."/>
            <person name="Kodira C."/>
            <person name="Kretschmer M."/>
            <person name="Lappartient A."/>
            <person name="Leroch M."/>
            <person name="Levis C."/>
            <person name="Mauceli E."/>
            <person name="Neuveglise C."/>
            <person name="Oeser B."/>
            <person name="Pearson M."/>
            <person name="Poulain J."/>
            <person name="Poussereau N."/>
            <person name="Quesneville H."/>
            <person name="Rascle C."/>
            <person name="Schumacher J."/>
            <person name="Segurens B."/>
            <person name="Sexton A."/>
            <person name="Silva E."/>
            <person name="Sirven C."/>
            <person name="Soanes D.M."/>
            <person name="Talbot N.J."/>
            <person name="Templeton M."/>
            <person name="Yandava C."/>
            <person name="Yarden O."/>
            <person name="Zeng Q."/>
            <person name="Rollins J.A."/>
            <person name="Lebrun M.H."/>
            <person name="Dickman M."/>
        </authorList>
    </citation>
    <scope>NUCLEOTIDE SEQUENCE [LARGE SCALE GENOMIC DNA]</scope>
    <source>
        <strain evidence="7 8">B05.10</strain>
    </source>
</reference>
<dbReference type="Proteomes" id="UP000001798">
    <property type="component" value="Chromosome 17"/>
</dbReference>
<evidence type="ECO:0000256" key="4">
    <source>
        <dbReference type="ARBA" id="ARBA00022807"/>
    </source>
</evidence>